<dbReference type="GO" id="GO:0009002">
    <property type="term" value="F:serine-type D-Ala-D-Ala carboxypeptidase activity"/>
    <property type="evidence" value="ECO:0007669"/>
    <property type="project" value="UniProtKB-EC"/>
</dbReference>
<dbReference type="InterPro" id="IPR001466">
    <property type="entry name" value="Beta-lactam-related"/>
</dbReference>
<dbReference type="SUPFAM" id="SSF56601">
    <property type="entry name" value="beta-lactamase/transpeptidase-like"/>
    <property type="match status" value="1"/>
</dbReference>
<evidence type="ECO:0000256" key="1">
    <source>
        <dbReference type="ARBA" id="ARBA00022801"/>
    </source>
</evidence>
<gene>
    <name evidence="4" type="ORF">JOD49_000148</name>
</gene>
<proteinExistence type="predicted"/>
<keyword evidence="2" id="KW-1133">Transmembrane helix</keyword>
<dbReference type="EC" id="3.4.16.4" evidence="4"/>
<keyword evidence="4" id="KW-0645">Protease</keyword>
<keyword evidence="2" id="KW-0472">Membrane</keyword>
<keyword evidence="1 4" id="KW-0378">Hydrolase</keyword>
<dbReference type="RefSeq" id="WP_205305548.1">
    <property type="nucleotide sequence ID" value="NZ_BAAAVF010000006.1"/>
</dbReference>
<dbReference type="InterPro" id="IPR050789">
    <property type="entry name" value="Diverse_Enzym_Activities"/>
</dbReference>
<keyword evidence="5" id="KW-1185">Reference proteome</keyword>
<sequence length="396" mass="42444">MRRRGKIAWGITGGVTALLLAGVGTLSHLSRPLSRSEVDQAIEERLRSAVDAEPTLSSALLTVYSGPEDRLLQYAVGTERAGSDVPARTDSTYHSASVGKSMLATVYGQLVDEGTLTFDAPVATWLDAETLAGLFVVDGTDHAPEVTIGQLLSHTSGVADYFEGPVTSGTPILERVAHDPDHLFTPQELVAFSRDHQEPVGSPGETFAYSDTGYVLLGLALEEIEGAPYAQVLDDRLFVPLGMADSHLLIEFGEAAEILSLTADGQDISQRNALSVDWAGGGVVTTMDDLLLFLRALTGGELVSEETLATLTAFEHDVDKGIGYGMGMMQFRFSDLSPLLFAMSDLQGAVGATGTYALYDPSGDTYYIANFGSLDYRQKAIEELVQVRLLVDRLKD</sequence>
<dbReference type="Gene3D" id="3.40.710.10">
    <property type="entry name" value="DD-peptidase/beta-lactamase superfamily"/>
    <property type="match status" value="1"/>
</dbReference>
<feature type="domain" description="Beta-lactamase-related" evidence="3">
    <location>
        <begin position="68"/>
        <end position="364"/>
    </location>
</feature>
<accession>A0ABS2LAV6</accession>
<name>A0ABS2LAV6_9CELL</name>
<dbReference type="Proteomes" id="UP000698059">
    <property type="component" value="Unassembled WGS sequence"/>
</dbReference>
<evidence type="ECO:0000256" key="2">
    <source>
        <dbReference type="SAM" id="Phobius"/>
    </source>
</evidence>
<reference evidence="4 5" key="1">
    <citation type="submission" date="2021-01" db="EMBL/GenBank/DDBJ databases">
        <title>Sequencing the genomes of 1000 actinobacteria strains.</title>
        <authorList>
            <person name="Klenk H.-P."/>
        </authorList>
    </citation>
    <scope>NUCLEOTIDE SEQUENCE [LARGE SCALE GENOMIC DNA]</scope>
    <source>
        <strain evidence="4 5">DSM 46000</strain>
    </source>
</reference>
<evidence type="ECO:0000313" key="5">
    <source>
        <dbReference type="Proteomes" id="UP000698059"/>
    </source>
</evidence>
<evidence type="ECO:0000259" key="3">
    <source>
        <dbReference type="Pfam" id="PF00144"/>
    </source>
</evidence>
<dbReference type="PANTHER" id="PTHR43283:SF11">
    <property type="entry name" value="BETA-LACTAMASE-RELATED DOMAIN-CONTAINING PROTEIN"/>
    <property type="match status" value="1"/>
</dbReference>
<dbReference type="Pfam" id="PF00144">
    <property type="entry name" value="Beta-lactamase"/>
    <property type="match status" value="1"/>
</dbReference>
<dbReference type="PANTHER" id="PTHR43283">
    <property type="entry name" value="BETA-LACTAMASE-RELATED"/>
    <property type="match status" value="1"/>
</dbReference>
<protein>
    <submittedName>
        <fullName evidence="4">D-alanyl-D-alanine carboxypeptidase</fullName>
        <ecNumber evidence="4">3.4.16.4</ecNumber>
    </submittedName>
</protein>
<evidence type="ECO:0000313" key="4">
    <source>
        <dbReference type="EMBL" id="MBM7477228.1"/>
    </source>
</evidence>
<keyword evidence="4" id="KW-0121">Carboxypeptidase</keyword>
<feature type="transmembrane region" description="Helical" evidence="2">
    <location>
        <begin position="7"/>
        <end position="29"/>
    </location>
</feature>
<comment type="caution">
    <text evidence="4">The sequence shown here is derived from an EMBL/GenBank/DDBJ whole genome shotgun (WGS) entry which is preliminary data.</text>
</comment>
<keyword evidence="2" id="KW-0812">Transmembrane</keyword>
<dbReference type="InterPro" id="IPR012338">
    <property type="entry name" value="Beta-lactam/transpept-like"/>
</dbReference>
<dbReference type="EMBL" id="JAFBBO010000001">
    <property type="protein sequence ID" value="MBM7477228.1"/>
    <property type="molecule type" value="Genomic_DNA"/>
</dbReference>
<organism evidence="4 5">
    <name type="scientific">Oerskovia jenensis</name>
    <dbReference type="NCBI Taxonomy" id="162169"/>
    <lineage>
        <taxon>Bacteria</taxon>
        <taxon>Bacillati</taxon>
        <taxon>Actinomycetota</taxon>
        <taxon>Actinomycetes</taxon>
        <taxon>Micrococcales</taxon>
        <taxon>Cellulomonadaceae</taxon>
        <taxon>Oerskovia</taxon>
    </lineage>
</organism>